<comment type="caution">
    <text evidence="1">The sequence shown here is derived from an EMBL/GenBank/DDBJ whole genome shotgun (WGS) entry which is preliminary data.</text>
</comment>
<keyword evidence="2" id="KW-1185">Reference proteome</keyword>
<name>A0ABU6XEB2_9FABA</name>
<evidence type="ECO:0000313" key="2">
    <source>
        <dbReference type="Proteomes" id="UP001341840"/>
    </source>
</evidence>
<dbReference type="Proteomes" id="UP001341840">
    <property type="component" value="Unassembled WGS sequence"/>
</dbReference>
<sequence>MPSINYFTGSVTTSLADLNYCTLVVLKSRSMQIFLFFLQSSPSSPNLTSVAPYIKILVRFERVRWEQWGSVPRWMRFPMKGSFGSDGGNPVFESKVLKIGLVIEPFKLAVRGFKGLTSSTEDSTVL</sequence>
<proteinExistence type="predicted"/>
<organism evidence="1 2">
    <name type="scientific">Stylosanthes scabra</name>
    <dbReference type="NCBI Taxonomy" id="79078"/>
    <lineage>
        <taxon>Eukaryota</taxon>
        <taxon>Viridiplantae</taxon>
        <taxon>Streptophyta</taxon>
        <taxon>Embryophyta</taxon>
        <taxon>Tracheophyta</taxon>
        <taxon>Spermatophyta</taxon>
        <taxon>Magnoliopsida</taxon>
        <taxon>eudicotyledons</taxon>
        <taxon>Gunneridae</taxon>
        <taxon>Pentapetalae</taxon>
        <taxon>rosids</taxon>
        <taxon>fabids</taxon>
        <taxon>Fabales</taxon>
        <taxon>Fabaceae</taxon>
        <taxon>Papilionoideae</taxon>
        <taxon>50 kb inversion clade</taxon>
        <taxon>dalbergioids sensu lato</taxon>
        <taxon>Dalbergieae</taxon>
        <taxon>Pterocarpus clade</taxon>
        <taxon>Stylosanthes</taxon>
    </lineage>
</organism>
<reference evidence="1 2" key="1">
    <citation type="journal article" date="2023" name="Plants (Basel)">
        <title>Bridging the Gap: Combining Genomics and Transcriptomics Approaches to Understand Stylosanthes scabra, an Orphan Legume from the Brazilian Caatinga.</title>
        <authorList>
            <person name="Ferreira-Neto J.R.C."/>
            <person name="da Silva M.D."/>
            <person name="Binneck E."/>
            <person name="de Melo N.F."/>
            <person name="da Silva R.H."/>
            <person name="de Melo A.L.T.M."/>
            <person name="Pandolfi V."/>
            <person name="Bustamante F.O."/>
            <person name="Brasileiro-Vidal A.C."/>
            <person name="Benko-Iseppon A.M."/>
        </authorList>
    </citation>
    <scope>NUCLEOTIDE SEQUENCE [LARGE SCALE GENOMIC DNA]</scope>
    <source>
        <tissue evidence="1">Leaves</tissue>
    </source>
</reference>
<gene>
    <name evidence="1" type="ORF">PIB30_038163</name>
</gene>
<dbReference type="EMBL" id="JASCZI010211644">
    <property type="protein sequence ID" value="MED6195475.1"/>
    <property type="molecule type" value="Genomic_DNA"/>
</dbReference>
<evidence type="ECO:0000313" key="1">
    <source>
        <dbReference type="EMBL" id="MED6195475.1"/>
    </source>
</evidence>
<accession>A0ABU6XEB2</accession>
<protein>
    <submittedName>
        <fullName evidence="1">Uncharacterized protein</fullName>
    </submittedName>
</protein>